<reference evidence="2" key="1">
    <citation type="submission" date="2023-03" db="EMBL/GenBank/DDBJ databases">
        <title>Massive genome expansion in bonnet fungi (Mycena s.s.) driven by repeated elements and novel gene families across ecological guilds.</title>
        <authorList>
            <consortium name="Lawrence Berkeley National Laboratory"/>
            <person name="Harder C.B."/>
            <person name="Miyauchi S."/>
            <person name="Viragh M."/>
            <person name="Kuo A."/>
            <person name="Thoen E."/>
            <person name="Andreopoulos B."/>
            <person name="Lu D."/>
            <person name="Skrede I."/>
            <person name="Drula E."/>
            <person name="Henrissat B."/>
            <person name="Morin E."/>
            <person name="Kohler A."/>
            <person name="Barry K."/>
            <person name="LaButti K."/>
            <person name="Morin E."/>
            <person name="Salamov A."/>
            <person name="Lipzen A."/>
            <person name="Mereny Z."/>
            <person name="Hegedus B."/>
            <person name="Baldrian P."/>
            <person name="Stursova M."/>
            <person name="Weitz H."/>
            <person name="Taylor A."/>
            <person name="Grigoriev I.V."/>
            <person name="Nagy L.G."/>
            <person name="Martin F."/>
            <person name="Kauserud H."/>
        </authorList>
    </citation>
    <scope>NUCLEOTIDE SEQUENCE</scope>
    <source>
        <strain evidence="2">9284</strain>
    </source>
</reference>
<feature type="transmembrane region" description="Helical" evidence="1">
    <location>
        <begin position="38"/>
        <end position="61"/>
    </location>
</feature>
<name>A0AAD7BLY5_9AGAR</name>
<dbReference type="EMBL" id="JARKIF010000013">
    <property type="protein sequence ID" value="KAJ7624948.1"/>
    <property type="molecule type" value="Genomic_DNA"/>
</dbReference>
<keyword evidence="3" id="KW-1185">Reference proteome</keyword>
<dbReference type="Proteomes" id="UP001221142">
    <property type="component" value="Unassembled WGS sequence"/>
</dbReference>
<keyword evidence="1" id="KW-1133">Transmembrane helix</keyword>
<comment type="caution">
    <text evidence="2">The sequence shown here is derived from an EMBL/GenBank/DDBJ whole genome shotgun (WGS) entry which is preliminary data.</text>
</comment>
<keyword evidence="1" id="KW-0812">Transmembrane</keyword>
<gene>
    <name evidence="2" type="ORF">FB45DRAFT_924637</name>
</gene>
<protein>
    <submittedName>
        <fullName evidence="2">Uncharacterized protein</fullName>
    </submittedName>
</protein>
<proteinExistence type="predicted"/>
<evidence type="ECO:0000313" key="2">
    <source>
        <dbReference type="EMBL" id="KAJ7624948.1"/>
    </source>
</evidence>
<evidence type="ECO:0000313" key="3">
    <source>
        <dbReference type="Proteomes" id="UP001221142"/>
    </source>
</evidence>
<feature type="transmembrane region" description="Helical" evidence="1">
    <location>
        <begin position="12"/>
        <end position="32"/>
    </location>
</feature>
<keyword evidence="1" id="KW-0472">Membrane</keyword>
<organism evidence="2 3">
    <name type="scientific">Roridomyces roridus</name>
    <dbReference type="NCBI Taxonomy" id="1738132"/>
    <lineage>
        <taxon>Eukaryota</taxon>
        <taxon>Fungi</taxon>
        <taxon>Dikarya</taxon>
        <taxon>Basidiomycota</taxon>
        <taxon>Agaricomycotina</taxon>
        <taxon>Agaricomycetes</taxon>
        <taxon>Agaricomycetidae</taxon>
        <taxon>Agaricales</taxon>
        <taxon>Marasmiineae</taxon>
        <taxon>Mycenaceae</taxon>
        <taxon>Roridomyces</taxon>
    </lineage>
</organism>
<evidence type="ECO:0000256" key="1">
    <source>
        <dbReference type="SAM" id="Phobius"/>
    </source>
</evidence>
<accession>A0AAD7BLY5</accession>
<dbReference type="AlphaFoldDB" id="A0AAD7BLY5"/>
<sequence>MPCQSALSKAITFTIFFVCDLAAAALQIALIATHQHDIGWWRIVLLVCTIIISISAGLSTWRAWSVYEAEKGLENHPSFV</sequence>